<evidence type="ECO:0000256" key="6">
    <source>
        <dbReference type="ARBA" id="ARBA00022960"/>
    </source>
</evidence>
<evidence type="ECO:0000259" key="11">
    <source>
        <dbReference type="PROSITE" id="PS52029"/>
    </source>
</evidence>
<evidence type="ECO:0000256" key="4">
    <source>
        <dbReference type="ARBA" id="ARBA00022679"/>
    </source>
</evidence>
<dbReference type="GO" id="GO:0071972">
    <property type="term" value="F:peptidoglycan L,D-transpeptidase activity"/>
    <property type="evidence" value="ECO:0007669"/>
    <property type="project" value="TreeGrafter"/>
</dbReference>
<protein>
    <submittedName>
        <fullName evidence="12">L,D-transpeptidase family protein</fullName>
    </submittedName>
</protein>
<dbReference type="Gene3D" id="2.40.440.10">
    <property type="entry name" value="L,D-transpeptidase catalytic domain-like"/>
    <property type="match status" value="1"/>
</dbReference>
<dbReference type="GO" id="GO:0018104">
    <property type="term" value="P:peptidoglycan-protein cross-linking"/>
    <property type="evidence" value="ECO:0007669"/>
    <property type="project" value="TreeGrafter"/>
</dbReference>
<organism evidence="12 13">
    <name type="scientific">Rhodoblastus acidophilus</name>
    <name type="common">Rhodopseudomonas acidophila</name>
    <dbReference type="NCBI Taxonomy" id="1074"/>
    <lineage>
        <taxon>Bacteria</taxon>
        <taxon>Pseudomonadati</taxon>
        <taxon>Pseudomonadota</taxon>
        <taxon>Alphaproteobacteria</taxon>
        <taxon>Hyphomicrobiales</taxon>
        <taxon>Rhodoblastaceae</taxon>
        <taxon>Rhodoblastus</taxon>
    </lineage>
</organism>
<dbReference type="InterPro" id="IPR038063">
    <property type="entry name" value="Transpep_catalytic_dom"/>
</dbReference>
<evidence type="ECO:0000256" key="8">
    <source>
        <dbReference type="ARBA" id="ARBA00023316"/>
    </source>
</evidence>
<evidence type="ECO:0000256" key="10">
    <source>
        <dbReference type="SAM" id="SignalP"/>
    </source>
</evidence>
<keyword evidence="3" id="KW-0328">Glycosyltransferase</keyword>
<evidence type="ECO:0000256" key="2">
    <source>
        <dbReference type="ARBA" id="ARBA00005992"/>
    </source>
</evidence>
<dbReference type="PROSITE" id="PS52029">
    <property type="entry name" value="LD_TPASE"/>
    <property type="match status" value="1"/>
</dbReference>
<keyword evidence="5" id="KW-0378">Hydrolase</keyword>
<sequence>MRSLPLAVAALSLLASAAAPSVAEASTNLVNFRTSYGPGTVVISMSQRKLYYVLDDARAIQYPVAVAKPGKEWLGSAHIQGKHYHPDWTPPAVVKQDHPNLPNFIRGGSPSNPMGVAALTLDRSEIAIHGTSAKMRGSIGSRASYGCIRMLNEDVSDLYSRVSVGTPVIMTP</sequence>
<dbReference type="InterPro" id="IPR005490">
    <property type="entry name" value="LD_TPept_cat_dom"/>
</dbReference>
<evidence type="ECO:0000256" key="9">
    <source>
        <dbReference type="PROSITE-ProRule" id="PRU01373"/>
    </source>
</evidence>
<dbReference type="CDD" id="cd16913">
    <property type="entry name" value="YkuD_like"/>
    <property type="match status" value="1"/>
</dbReference>
<dbReference type="Proteomes" id="UP000439113">
    <property type="component" value="Unassembled WGS sequence"/>
</dbReference>
<accession>A0A6N8DQR8</accession>
<dbReference type="Pfam" id="PF03734">
    <property type="entry name" value="YkuD"/>
    <property type="match status" value="1"/>
</dbReference>
<dbReference type="OrthoDB" id="9813664at2"/>
<dbReference type="GO" id="GO:0008360">
    <property type="term" value="P:regulation of cell shape"/>
    <property type="evidence" value="ECO:0007669"/>
    <property type="project" value="UniProtKB-UniRule"/>
</dbReference>
<name>A0A6N8DQR8_RHOAC</name>
<evidence type="ECO:0000256" key="5">
    <source>
        <dbReference type="ARBA" id="ARBA00022801"/>
    </source>
</evidence>
<proteinExistence type="inferred from homology"/>
<comment type="pathway">
    <text evidence="1 9">Cell wall biogenesis; peptidoglycan biosynthesis.</text>
</comment>
<feature type="active site" description="Nucleophile" evidence="9">
    <location>
        <position position="147"/>
    </location>
</feature>
<evidence type="ECO:0000256" key="7">
    <source>
        <dbReference type="ARBA" id="ARBA00022984"/>
    </source>
</evidence>
<keyword evidence="6 9" id="KW-0133">Cell shape</keyword>
<dbReference type="PANTHER" id="PTHR30582:SF24">
    <property type="entry name" value="L,D-TRANSPEPTIDASE ERFK_SRFK-RELATED"/>
    <property type="match status" value="1"/>
</dbReference>
<evidence type="ECO:0000256" key="1">
    <source>
        <dbReference type="ARBA" id="ARBA00004752"/>
    </source>
</evidence>
<dbReference type="EMBL" id="WNKS01000008">
    <property type="protein sequence ID" value="MTV31521.1"/>
    <property type="molecule type" value="Genomic_DNA"/>
</dbReference>
<feature type="active site" description="Proton donor/acceptor" evidence="9">
    <location>
        <position position="129"/>
    </location>
</feature>
<keyword evidence="7 9" id="KW-0573">Peptidoglycan synthesis</keyword>
<feature type="domain" description="L,D-TPase catalytic" evidence="11">
    <location>
        <begin position="39"/>
        <end position="171"/>
    </location>
</feature>
<feature type="chain" id="PRO_5026749155" evidence="10">
    <location>
        <begin position="26"/>
        <end position="172"/>
    </location>
</feature>
<keyword evidence="8 9" id="KW-0961">Cell wall biogenesis/degradation</keyword>
<dbReference type="GO" id="GO:0071555">
    <property type="term" value="P:cell wall organization"/>
    <property type="evidence" value="ECO:0007669"/>
    <property type="project" value="UniProtKB-UniRule"/>
</dbReference>
<evidence type="ECO:0000256" key="3">
    <source>
        <dbReference type="ARBA" id="ARBA00022676"/>
    </source>
</evidence>
<gene>
    <name evidence="12" type="ORF">GJ654_10990</name>
</gene>
<dbReference type="GO" id="GO:0005576">
    <property type="term" value="C:extracellular region"/>
    <property type="evidence" value="ECO:0007669"/>
    <property type="project" value="TreeGrafter"/>
</dbReference>
<keyword evidence="4" id="KW-0808">Transferase</keyword>
<reference evidence="12 13" key="1">
    <citation type="submission" date="2019-11" db="EMBL/GenBank/DDBJ databases">
        <title>Whole-genome sequence of a Rhodoblastus acidophilus DSM 142.</title>
        <authorList>
            <person name="Kyndt J.A."/>
            <person name="Meyer T.E."/>
        </authorList>
    </citation>
    <scope>NUCLEOTIDE SEQUENCE [LARGE SCALE GENOMIC DNA]</scope>
    <source>
        <strain evidence="12 13">DSM 142</strain>
    </source>
</reference>
<comment type="caution">
    <text evidence="12">The sequence shown here is derived from an EMBL/GenBank/DDBJ whole genome shotgun (WGS) entry which is preliminary data.</text>
</comment>
<evidence type="ECO:0000313" key="12">
    <source>
        <dbReference type="EMBL" id="MTV31521.1"/>
    </source>
</evidence>
<keyword evidence="10" id="KW-0732">Signal</keyword>
<dbReference type="AlphaFoldDB" id="A0A6N8DQR8"/>
<dbReference type="RefSeq" id="WP_155446201.1">
    <property type="nucleotide sequence ID" value="NZ_JAOQNR010000009.1"/>
</dbReference>
<dbReference type="GO" id="GO:0016757">
    <property type="term" value="F:glycosyltransferase activity"/>
    <property type="evidence" value="ECO:0007669"/>
    <property type="project" value="UniProtKB-KW"/>
</dbReference>
<dbReference type="FunFam" id="2.40.440.10:FF:000002">
    <property type="entry name" value="L,D-transpeptidase ErfK/SrfK"/>
    <property type="match status" value="1"/>
</dbReference>
<feature type="signal peptide" evidence="10">
    <location>
        <begin position="1"/>
        <end position="25"/>
    </location>
</feature>
<dbReference type="InterPro" id="IPR050979">
    <property type="entry name" value="LD-transpeptidase"/>
</dbReference>
<dbReference type="PANTHER" id="PTHR30582">
    <property type="entry name" value="L,D-TRANSPEPTIDASE"/>
    <property type="match status" value="1"/>
</dbReference>
<evidence type="ECO:0000313" key="13">
    <source>
        <dbReference type="Proteomes" id="UP000439113"/>
    </source>
</evidence>
<dbReference type="UniPathway" id="UPA00219"/>
<comment type="similarity">
    <text evidence="2">Belongs to the YkuD family.</text>
</comment>
<dbReference type="SUPFAM" id="SSF141523">
    <property type="entry name" value="L,D-transpeptidase catalytic domain-like"/>
    <property type="match status" value="1"/>
</dbReference>